<comment type="similarity">
    <text evidence="1 4">Belongs to the eukaryotic ribosomal protein eL27 family.</text>
</comment>
<dbReference type="InterPro" id="IPR041991">
    <property type="entry name" value="Ribosomal_eL27_KOW"/>
</dbReference>
<dbReference type="GO" id="GO:0003735">
    <property type="term" value="F:structural constituent of ribosome"/>
    <property type="evidence" value="ECO:0007669"/>
    <property type="project" value="InterPro"/>
</dbReference>
<dbReference type="Gene3D" id="2.30.30.770">
    <property type="match status" value="1"/>
</dbReference>
<name>A0A7M5WW95_9CNID</name>
<dbReference type="FunFam" id="2.30.30.770:FF:000001">
    <property type="entry name" value="60S ribosomal protein L27"/>
    <property type="match status" value="1"/>
</dbReference>
<evidence type="ECO:0000256" key="3">
    <source>
        <dbReference type="ARBA" id="ARBA00023274"/>
    </source>
</evidence>
<accession>A0A7M5WW95</accession>
<evidence type="ECO:0000313" key="6">
    <source>
        <dbReference type="EnsemblMetazoa" id="CLYHEMP014077.1"/>
    </source>
</evidence>
<dbReference type="GO" id="GO:1990904">
    <property type="term" value="C:ribonucleoprotein complex"/>
    <property type="evidence" value="ECO:0007669"/>
    <property type="project" value="UniProtKB-KW"/>
</dbReference>
<evidence type="ECO:0000256" key="1">
    <source>
        <dbReference type="ARBA" id="ARBA00009124"/>
    </source>
</evidence>
<reference evidence="6" key="1">
    <citation type="submission" date="2021-01" db="UniProtKB">
        <authorList>
            <consortium name="EnsemblMetazoa"/>
        </authorList>
    </citation>
    <scope>IDENTIFICATION</scope>
</reference>
<dbReference type="InterPro" id="IPR005824">
    <property type="entry name" value="KOW"/>
</dbReference>
<evidence type="ECO:0000313" key="7">
    <source>
        <dbReference type="Proteomes" id="UP000594262"/>
    </source>
</evidence>
<dbReference type="InterPro" id="IPR018262">
    <property type="entry name" value="Ribosomal_eL27_CS"/>
</dbReference>
<evidence type="ECO:0000256" key="2">
    <source>
        <dbReference type="ARBA" id="ARBA00022980"/>
    </source>
</evidence>
<dbReference type="InterPro" id="IPR001141">
    <property type="entry name" value="Ribosomal_eL27"/>
</dbReference>
<dbReference type="Pfam" id="PF00467">
    <property type="entry name" value="KOW"/>
    <property type="match status" value="1"/>
</dbReference>
<keyword evidence="3 4" id="KW-0687">Ribonucleoprotein</keyword>
<evidence type="ECO:0000259" key="5">
    <source>
        <dbReference type="SMART" id="SM00739"/>
    </source>
</evidence>
<sequence>MGKFMKSGKVVLVLGGKYAGRKAIIVKNYDDGTQDRQYGHALVAGIDRYPLKVTKSMGKKRVSKRSKIKTFVKIVNYNHLMPTRYSVDVPLNKSVVNKDVLKDSSKRKRARTEVKAKLEDRYKSGKNKWFFQKLRF</sequence>
<feature type="domain" description="KOW" evidence="5">
    <location>
        <begin position="4"/>
        <end position="31"/>
    </location>
</feature>
<dbReference type="RefSeq" id="XP_066928336.1">
    <property type="nucleotide sequence ID" value="XM_067072235.1"/>
</dbReference>
<dbReference type="GO" id="GO:0005840">
    <property type="term" value="C:ribosome"/>
    <property type="evidence" value="ECO:0007669"/>
    <property type="project" value="UniProtKB-KW"/>
</dbReference>
<dbReference type="PROSITE" id="PS01107">
    <property type="entry name" value="RIBOSOMAL_L27E"/>
    <property type="match status" value="1"/>
</dbReference>
<dbReference type="Proteomes" id="UP000594262">
    <property type="component" value="Unplaced"/>
</dbReference>
<dbReference type="PANTHER" id="PTHR10497">
    <property type="entry name" value="60S RIBOSOMAL PROTEIN L27"/>
    <property type="match status" value="1"/>
</dbReference>
<dbReference type="InterPro" id="IPR038655">
    <property type="entry name" value="Ribosomal_eL27_sf"/>
</dbReference>
<dbReference type="SUPFAM" id="SSF50104">
    <property type="entry name" value="Translation proteins SH3-like domain"/>
    <property type="match status" value="1"/>
</dbReference>
<dbReference type="SMART" id="SM00739">
    <property type="entry name" value="KOW"/>
    <property type="match status" value="1"/>
</dbReference>
<dbReference type="OrthoDB" id="2365484at2759"/>
<evidence type="ECO:0000256" key="4">
    <source>
        <dbReference type="RuleBase" id="RU000575"/>
    </source>
</evidence>
<keyword evidence="2 4" id="KW-0689">Ribosomal protein</keyword>
<protein>
    <recommendedName>
        <fullName evidence="4">60S ribosomal protein L27</fullName>
    </recommendedName>
</protein>
<dbReference type="GeneID" id="136815784"/>
<organism evidence="6 7">
    <name type="scientific">Clytia hemisphaerica</name>
    <dbReference type="NCBI Taxonomy" id="252671"/>
    <lineage>
        <taxon>Eukaryota</taxon>
        <taxon>Metazoa</taxon>
        <taxon>Cnidaria</taxon>
        <taxon>Hydrozoa</taxon>
        <taxon>Hydroidolina</taxon>
        <taxon>Leptothecata</taxon>
        <taxon>Obeliida</taxon>
        <taxon>Clytiidae</taxon>
        <taxon>Clytia</taxon>
    </lineage>
</organism>
<proteinExistence type="inferred from homology"/>
<dbReference type="Pfam" id="PF01777">
    <property type="entry name" value="Ribosomal_L27e"/>
    <property type="match status" value="1"/>
</dbReference>
<dbReference type="InterPro" id="IPR008991">
    <property type="entry name" value="Translation_prot_SH3-like_sf"/>
</dbReference>
<dbReference type="GO" id="GO:0006412">
    <property type="term" value="P:translation"/>
    <property type="evidence" value="ECO:0007669"/>
    <property type="project" value="InterPro"/>
</dbReference>
<keyword evidence="7" id="KW-1185">Reference proteome</keyword>
<dbReference type="CDD" id="cd06090">
    <property type="entry name" value="KOW_RPL27"/>
    <property type="match status" value="1"/>
</dbReference>
<dbReference type="AlphaFoldDB" id="A0A7M5WW95"/>
<dbReference type="EnsemblMetazoa" id="CLYHEMT014077.1">
    <property type="protein sequence ID" value="CLYHEMP014077.1"/>
    <property type="gene ID" value="CLYHEMG014077"/>
</dbReference>